<proteinExistence type="predicted"/>
<organism evidence="2 4">
    <name type="scientific">Flavobacterium hibernum</name>
    <dbReference type="NCBI Taxonomy" id="37752"/>
    <lineage>
        <taxon>Bacteria</taxon>
        <taxon>Pseudomonadati</taxon>
        <taxon>Bacteroidota</taxon>
        <taxon>Flavobacteriia</taxon>
        <taxon>Flavobacteriales</taxon>
        <taxon>Flavobacteriaceae</taxon>
        <taxon>Flavobacterium</taxon>
    </lineage>
</organism>
<dbReference type="AlphaFoldDB" id="A0A0D0ESA2"/>
<dbReference type="Proteomes" id="UP000198302">
    <property type="component" value="Unassembled WGS sequence"/>
</dbReference>
<keyword evidence="1" id="KW-0472">Membrane</keyword>
<keyword evidence="5" id="KW-1185">Reference proteome</keyword>
<accession>A0A0D0ESA2</accession>
<name>A0A0D0ESA2_9FLAO</name>
<evidence type="ECO:0000313" key="5">
    <source>
        <dbReference type="Proteomes" id="UP000198302"/>
    </source>
</evidence>
<keyword evidence="1" id="KW-0812">Transmembrane</keyword>
<comment type="caution">
    <text evidence="2">The sequence shown here is derived from an EMBL/GenBank/DDBJ whole genome shotgun (WGS) entry which is preliminary data.</text>
</comment>
<dbReference type="Proteomes" id="UP000032061">
    <property type="component" value="Unassembled WGS sequence"/>
</dbReference>
<sequence>MTMHHFLRLSFIVLFVITALFCVYFIIKKQRNKKGPKLLTQEKYNSTMLGKMTEITTSDKNIFNFWPYISKLKAAKVISNKIKESQLVHKIYRNSTDDFEHILLSTEKENHFVVIVANRNKKKTIGYYIQDLDGLYA</sequence>
<reference evidence="3 5" key="2">
    <citation type="submission" date="2016-11" db="EMBL/GenBank/DDBJ databases">
        <title>Whole genomes of Flavobacteriaceae.</title>
        <authorList>
            <person name="Stine C."/>
            <person name="Li C."/>
            <person name="Tadesse D."/>
        </authorList>
    </citation>
    <scope>NUCLEOTIDE SEQUENCE [LARGE SCALE GENOMIC DNA]</scope>
    <source>
        <strain evidence="3 5">ATCC 51468</strain>
    </source>
</reference>
<evidence type="ECO:0000256" key="1">
    <source>
        <dbReference type="SAM" id="Phobius"/>
    </source>
</evidence>
<evidence type="ECO:0000313" key="2">
    <source>
        <dbReference type="EMBL" id="KIO51178.1"/>
    </source>
</evidence>
<dbReference type="EMBL" id="JPRK01000018">
    <property type="protein sequence ID" value="KIO51178.1"/>
    <property type="molecule type" value="Genomic_DNA"/>
</dbReference>
<feature type="transmembrane region" description="Helical" evidence="1">
    <location>
        <begin position="6"/>
        <end position="27"/>
    </location>
</feature>
<evidence type="ECO:0000313" key="4">
    <source>
        <dbReference type="Proteomes" id="UP000032061"/>
    </source>
</evidence>
<dbReference type="OrthoDB" id="2085395at2"/>
<gene>
    <name evidence="3" type="ORF">B0A73_15460</name>
    <name evidence="2" type="ORF">IW18_19400</name>
</gene>
<keyword evidence="1" id="KW-1133">Transmembrane helix</keyword>
<protein>
    <submittedName>
        <fullName evidence="2">Uncharacterized protein</fullName>
    </submittedName>
</protein>
<reference evidence="2 4" key="1">
    <citation type="submission" date="2015-01" db="EMBL/GenBank/DDBJ databases">
        <title>Genome of Flavobacterium hibernum DSM 12611.</title>
        <authorList>
            <person name="Stropko S.J."/>
            <person name="Pipes S.E."/>
            <person name="Newman J.D."/>
        </authorList>
    </citation>
    <scope>NUCLEOTIDE SEQUENCE [LARGE SCALE GENOMIC DNA]</scope>
    <source>
        <strain evidence="2 4">DSM 12611</strain>
    </source>
</reference>
<dbReference type="EMBL" id="MUGX01000018">
    <property type="protein sequence ID" value="OXA86244.1"/>
    <property type="molecule type" value="Genomic_DNA"/>
</dbReference>
<evidence type="ECO:0000313" key="3">
    <source>
        <dbReference type="EMBL" id="OXA86244.1"/>
    </source>
</evidence>